<evidence type="ECO:0000256" key="1">
    <source>
        <dbReference type="SAM" id="MobiDB-lite"/>
    </source>
</evidence>
<dbReference type="EMBL" id="JACHMB010000001">
    <property type="protein sequence ID" value="MBB5775569.1"/>
    <property type="molecule type" value="Genomic_DNA"/>
</dbReference>
<dbReference type="Proteomes" id="UP000579153">
    <property type="component" value="Unassembled WGS sequence"/>
</dbReference>
<proteinExistence type="predicted"/>
<name>A0A7W9G1V8_9ACTN</name>
<organism evidence="3 4">
    <name type="scientific">Nonomuraea jabiensis</name>
    <dbReference type="NCBI Taxonomy" id="882448"/>
    <lineage>
        <taxon>Bacteria</taxon>
        <taxon>Bacillati</taxon>
        <taxon>Actinomycetota</taxon>
        <taxon>Actinomycetes</taxon>
        <taxon>Streptosporangiales</taxon>
        <taxon>Streptosporangiaceae</taxon>
        <taxon>Nonomuraea</taxon>
    </lineage>
</organism>
<dbReference type="RefSeq" id="WP_185069237.1">
    <property type="nucleotide sequence ID" value="NZ_JACHMB010000001.1"/>
</dbReference>
<evidence type="ECO:0000313" key="3">
    <source>
        <dbReference type="EMBL" id="MBB5775569.1"/>
    </source>
</evidence>
<feature type="region of interest" description="Disordered" evidence="1">
    <location>
        <begin position="226"/>
        <end position="248"/>
    </location>
</feature>
<keyword evidence="2" id="KW-0732">Signal</keyword>
<comment type="caution">
    <text evidence="3">The sequence shown here is derived from an EMBL/GenBank/DDBJ whole genome shotgun (WGS) entry which is preliminary data.</text>
</comment>
<feature type="chain" id="PRO_5039190015" evidence="2">
    <location>
        <begin position="23"/>
        <end position="301"/>
    </location>
</feature>
<protein>
    <submittedName>
        <fullName evidence="3">Uncharacterized protein</fullName>
    </submittedName>
</protein>
<gene>
    <name evidence="3" type="ORF">HD596_002325</name>
</gene>
<sequence length="301" mass="32695">MTRKTLPTALLALAVLCGCGGAAETAATPPSPSAATAAAKDKKHQLEAAKADCMKQKGFKYVAWVRPEPPQSDEDRRRDAGDYQAMRKYREKYGFEVFAEYIYPKELNAPAAQGESPDQDPNMKIQGALSEAQLGAYHKAKDACMATAGKQVLGVTLKSSLDYYNQIALTRKRATATTIDTDPKLVELATAMATCLKGKGYAVTDTTPTALAKRGRDVFTAQQDKLGREQDDTVPDIAPPAKKGENQPIHMPSLTAEQARPYLAKEIKAALDDLECGKDFYPVFAPRKSAIDAQVRAQFAY</sequence>
<keyword evidence="4" id="KW-1185">Reference proteome</keyword>
<dbReference type="PROSITE" id="PS51257">
    <property type="entry name" value="PROKAR_LIPOPROTEIN"/>
    <property type="match status" value="1"/>
</dbReference>
<dbReference type="AlphaFoldDB" id="A0A7W9G1V8"/>
<evidence type="ECO:0000256" key="2">
    <source>
        <dbReference type="SAM" id="SignalP"/>
    </source>
</evidence>
<feature type="signal peptide" evidence="2">
    <location>
        <begin position="1"/>
        <end position="22"/>
    </location>
</feature>
<evidence type="ECO:0000313" key="4">
    <source>
        <dbReference type="Proteomes" id="UP000579153"/>
    </source>
</evidence>
<accession>A0A7W9G1V8</accession>
<reference evidence="3 4" key="1">
    <citation type="submission" date="2020-08" db="EMBL/GenBank/DDBJ databases">
        <title>Sequencing the genomes of 1000 actinobacteria strains.</title>
        <authorList>
            <person name="Klenk H.-P."/>
        </authorList>
    </citation>
    <scope>NUCLEOTIDE SEQUENCE [LARGE SCALE GENOMIC DNA]</scope>
    <source>
        <strain evidence="3 4">DSM 45507</strain>
    </source>
</reference>